<feature type="non-terminal residue" evidence="1">
    <location>
        <position position="55"/>
    </location>
</feature>
<reference evidence="1 2" key="1">
    <citation type="journal article" date="2016" name="Mol. Biol. Evol.">
        <title>Comparative Genomics of Early-Diverging Mushroom-Forming Fungi Provides Insights into the Origins of Lignocellulose Decay Capabilities.</title>
        <authorList>
            <person name="Nagy L.G."/>
            <person name="Riley R."/>
            <person name="Tritt A."/>
            <person name="Adam C."/>
            <person name="Daum C."/>
            <person name="Floudas D."/>
            <person name="Sun H."/>
            <person name="Yadav J.S."/>
            <person name="Pangilinan J."/>
            <person name="Larsson K.H."/>
            <person name="Matsuura K."/>
            <person name="Barry K."/>
            <person name="Labutti K."/>
            <person name="Kuo R."/>
            <person name="Ohm R.A."/>
            <person name="Bhattacharya S.S."/>
            <person name="Shirouzu T."/>
            <person name="Yoshinaga Y."/>
            <person name="Martin F.M."/>
            <person name="Grigoriev I.V."/>
            <person name="Hibbett D.S."/>
        </authorList>
    </citation>
    <scope>NUCLEOTIDE SEQUENCE [LARGE SCALE GENOMIC DNA]</scope>
    <source>
        <strain evidence="1 2">CBS 109695</strain>
    </source>
</reference>
<proteinExistence type="predicted"/>
<name>A0A167XK94_9AGAM</name>
<protein>
    <submittedName>
        <fullName evidence="1">Uncharacterized protein</fullName>
    </submittedName>
</protein>
<evidence type="ECO:0000313" key="1">
    <source>
        <dbReference type="EMBL" id="KZP07306.1"/>
    </source>
</evidence>
<accession>A0A167XK94</accession>
<evidence type="ECO:0000313" key="2">
    <source>
        <dbReference type="Proteomes" id="UP000076532"/>
    </source>
</evidence>
<organism evidence="1 2">
    <name type="scientific">Athelia psychrophila</name>
    <dbReference type="NCBI Taxonomy" id="1759441"/>
    <lineage>
        <taxon>Eukaryota</taxon>
        <taxon>Fungi</taxon>
        <taxon>Dikarya</taxon>
        <taxon>Basidiomycota</taxon>
        <taxon>Agaricomycotina</taxon>
        <taxon>Agaricomycetes</taxon>
        <taxon>Agaricomycetidae</taxon>
        <taxon>Atheliales</taxon>
        <taxon>Atheliaceae</taxon>
        <taxon>Athelia</taxon>
    </lineage>
</organism>
<keyword evidence="2" id="KW-1185">Reference proteome</keyword>
<dbReference type="AlphaFoldDB" id="A0A167XK94"/>
<dbReference type="EMBL" id="KV417756">
    <property type="protein sequence ID" value="KZP07306.1"/>
    <property type="molecule type" value="Genomic_DNA"/>
</dbReference>
<dbReference type="Proteomes" id="UP000076532">
    <property type="component" value="Unassembled WGS sequence"/>
</dbReference>
<gene>
    <name evidence="1" type="ORF">FIBSPDRAFT_875716</name>
</gene>
<sequence length="55" mass="5839">MPIGAIGASSATRTDVAYQYERRGGRAAGSLGIPLSIRENALLRAMSCFGRNIQI</sequence>